<protein>
    <recommendedName>
        <fullName evidence="2">Metalloendopeptidase</fullName>
        <ecNumber evidence="2">3.4.24.-</ecNumber>
    </recommendedName>
</protein>
<dbReference type="GO" id="GO:0004222">
    <property type="term" value="F:metalloendopeptidase activity"/>
    <property type="evidence" value="ECO:0007669"/>
    <property type="project" value="UniProtKB-UniRule"/>
</dbReference>
<dbReference type="InterPro" id="IPR024079">
    <property type="entry name" value="MetalloPept_cat_dom_sf"/>
</dbReference>
<dbReference type="PANTHER" id="PTHR10127">
    <property type="entry name" value="DISCOIDIN, CUB, EGF, LAMININ , AND ZINC METALLOPROTEASE DOMAIN CONTAINING"/>
    <property type="match status" value="1"/>
</dbReference>
<dbReference type="PROSITE" id="PS51864">
    <property type="entry name" value="ASTACIN"/>
    <property type="match status" value="1"/>
</dbReference>
<dbReference type="PANTHER" id="PTHR10127:SF880">
    <property type="entry name" value="ZINC METALLOPROTEINASE NAS-5"/>
    <property type="match status" value="1"/>
</dbReference>
<dbReference type="Proteomes" id="UP000035642">
    <property type="component" value="Unassembled WGS sequence"/>
</dbReference>
<feature type="binding site" evidence="1">
    <location>
        <position position="18"/>
    </location>
    <ligand>
        <name>Zn(2+)</name>
        <dbReference type="ChEBI" id="CHEBI:29105"/>
        <note>catalytic</note>
    </ligand>
</feature>
<reference evidence="4" key="1">
    <citation type="submission" date="2012-09" db="EMBL/GenBank/DDBJ databases">
        <authorList>
            <person name="Martin A.A."/>
        </authorList>
    </citation>
    <scope>NUCLEOTIDE SEQUENCE</scope>
</reference>
<feature type="active site" evidence="1">
    <location>
        <position position="9"/>
    </location>
</feature>
<proteinExistence type="predicted"/>
<dbReference type="STRING" id="6313.A0A0K0D7G0"/>
<dbReference type="Pfam" id="PF01400">
    <property type="entry name" value="Astacin"/>
    <property type="match status" value="1"/>
</dbReference>
<name>A0A0K0D7G0_ANGCA</name>
<evidence type="ECO:0000313" key="5">
    <source>
        <dbReference type="WBParaSite" id="ACAC_0000600501-mRNA-1"/>
    </source>
</evidence>
<keyword evidence="1 2" id="KW-0862">Zinc</keyword>
<dbReference type="Gene3D" id="3.40.390.10">
    <property type="entry name" value="Collagenase (Catalytic Domain)"/>
    <property type="match status" value="1"/>
</dbReference>
<keyword evidence="1 2" id="KW-0645">Protease</keyword>
<dbReference type="EC" id="3.4.24.-" evidence="2"/>
<comment type="caution">
    <text evidence="1">Lacks conserved residue(s) required for the propagation of feature annotation.</text>
</comment>
<dbReference type="GO" id="GO:0006508">
    <property type="term" value="P:proteolysis"/>
    <property type="evidence" value="ECO:0007669"/>
    <property type="project" value="UniProtKB-KW"/>
</dbReference>
<keyword evidence="1 2" id="KW-0482">Metalloprotease</keyword>
<evidence type="ECO:0000259" key="3">
    <source>
        <dbReference type="PROSITE" id="PS51864"/>
    </source>
</evidence>
<keyword evidence="1 2" id="KW-0378">Hydrolase</keyword>
<feature type="domain" description="Peptidase M12A" evidence="3">
    <location>
        <begin position="1"/>
        <end position="112"/>
    </location>
</feature>
<evidence type="ECO:0000256" key="2">
    <source>
        <dbReference type="RuleBase" id="RU361183"/>
    </source>
</evidence>
<feature type="binding site" evidence="1">
    <location>
        <position position="8"/>
    </location>
    <ligand>
        <name>Zn(2+)</name>
        <dbReference type="ChEBI" id="CHEBI:29105"/>
        <note>catalytic</note>
    </ligand>
</feature>
<keyword evidence="4" id="KW-1185">Reference proteome</keyword>
<evidence type="ECO:0000256" key="1">
    <source>
        <dbReference type="PROSITE-ProRule" id="PRU01211"/>
    </source>
</evidence>
<dbReference type="SUPFAM" id="SSF55486">
    <property type="entry name" value="Metalloproteases ('zincins'), catalytic domain"/>
    <property type="match status" value="1"/>
</dbReference>
<keyword evidence="1 2" id="KW-0479">Metal-binding</keyword>
<dbReference type="WBParaSite" id="ACAC_0000600501-mRNA-1">
    <property type="protein sequence ID" value="ACAC_0000600501-mRNA-1"/>
    <property type="gene ID" value="ACAC_0000600501"/>
</dbReference>
<dbReference type="AlphaFoldDB" id="A0A0K0D7G0"/>
<accession>A0A0K0D7G0</accession>
<sequence>MEIHIVQHELLHVIGLWHEHMRYDRDQYVRVLRQNIAPGYESQFKKISSSESTVYGLPYDYRSIMHYSKTAFAIPGTITMETRDPRYMNVIGRQNDASRSDYLKVCQIYGCNQCNGEECVDKFPKLCVAVKQYGLLDCNGNDERYCCATCKTLTQRERVDPFDSSYSDYYDDY</sequence>
<dbReference type="InterPro" id="IPR001506">
    <property type="entry name" value="Peptidase_M12A"/>
</dbReference>
<reference evidence="5" key="2">
    <citation type="submission" date="2017-02" db="UniProtKB">
        <authorList>
            <consortium name="WormBaseParasite"/>
        </authorList>
    </citation>
    <scope>IDENTIFICATION</scope>
</reference>
<feature type="binding site" evidence="1">
    <location>
        <position position="12"/>
    </location>
    <ligand>
        <name>Zn(2+)</name>
        <dbReference type="ChEBI" id="CHEBI:29105"/>
        <note>catalytic</note>
    </ligand>
</feature>
<comment type="cofactor">
    <cofactor evidence="1 2">
        <name>Zn(2+)</name>
        <dbReference type="ChEBI" id="CHEBI:29105"/>
    </cofactor>
    <text evidence="1 2">Binds 1 zinc ion per subunit.</text>
</comment>
<dbReference type="GO" id="GO:0008270">
    <property type="term" value="F:zinc ion binding"/>
    <property type="evidence" value="ECO:0007669"/>
    <property type="project" value="UniProtKB-UniRule"/>
</dbReference>
<evidence type="ECO:0000313" key="4">
    <source>
        <dbReference type="Proteomes" id="UP000035642"/>
    </source>
</evidence>
<organism evidence="4 5">
    <name type="scientific">Angiostrongylus cantonensis</name>
    <name type="common">Rat lungworm</name>
    <dbReference type="NCBI Taxonomy" id="6313"/>
    <lineage>
        <taxon>Eukaryota</taxon>
        <taxon>Metazoa</taxon>
        <taxon>Ecdysozoa</taxon>
        <taxon>Nematoda</taxon>
        <taxon>Chromadorea</taxon>
        <taxon>Rhabditida</taxon>
        <taxon>Rhabditina</taxon>
        <taxon>Rhabditomorpha</taxon>
        <taxon>Strongyloidea</taxon>
        <taxon>Metastrongylidae</taxon>
        <taxon>Angiostrongylus</taxon>
    </lineage>
</organism>
<dbReference type="PRINTS" id="PR00480">
    <property type="entry name" value="ASTACIN"/>
</dbReference>